<dbReference type="Pfam" id="PF02627">
    <property type="entry name" value="CMD"/>
    <property type="match status" value="1"/>
</dbReference>
<keyword evidence="3" id="KW-1185">Reference proteome</keyword>
<evidence type="ECO:0000259" key="1">
    <source>
        <dbReference type="Pfam" id="PF02627"/>
    </source>
</evidence>
<reference evidence="2" key="1">
    <citation type="journal article" date="2022" name="Int. J. Syst. Evol. Microbiol.">
        <title>Pseudomonas aegrilactucae sp. nov. and Pseudomonas morbosilactucae sp. nov., pathogens causing bacterial rot of lettuce in Japan.</title>
        <authorList>
            <person name="Sawada H."/>
            <person name="Fujikawa T."/>
            <person name="Satou M."/>
        </authorList>
    </citation>
    <scope>NUCLEOTIDE SEQUENCE</scope>
    <source>
        <strain evidence="2">0166_1</strain>
    </source>
</reference>
<dbReference type="SUPFAM" id="SSF69118">
    <property type="entry name" value="AhpD-like"/>
    <property type="match status" value="1"/>
</dbReference>
<dbReference type="EMBL" id="CP087164">
    <property type="protein sequence ID" value="UGS38548.1"/>
    <property type="molecule type" value="Genomic_DNA"/>
</dbReference>
<dbReference type="RefSeq" id="WP_259312569.1">
    <property type="nucleotide sequence ID" value="NZ_CP087164.1"/>
</dbReference>
<gene>
    <name evidence="2" type="ORF">DSM104329_04978</name>
</gene>
<name>A0A9E7C5Z8_9ACTN</name>
<dbReference type="NCBIfam" id="TIGR01926">
    <property type="entry name" value="peroxid_rel"/>
    <property type="match status" value="1"/>
</dbReference>
<sequence length="196" mass="20990">MTFITTVAEDEARDAVADLYEADRAAFGFVPNFARAFSLRPEVYAAWRQLNGAIKAGMDLRRYELATVAAARTLRSSYCTLAHGSVLADRFMAPDEVRAVVADHHAAGLDEVDVAVMDLAEKVAGDATSVTEADVERLRALGLSDAEIFDVIAAAAARCFFSKALDGLGAAPDAHYRELDPELRETLTVGRPIAGG</sequence>
<accession>A0A9E7C5Z8</accession>
<proteinExistence type="predicted"/>
<dbReference type="InterPro" id="IPR003779">
    <property type="entry name" value="CMD-like"/>
</dbReference>
<dbReference type="InterPro" id="IPR029032">
    <property type="entry name" value="AhpD-like"/>
</dbReference>
<evidence type="ECO:0000313" key="3">
    <source>
        <dbReference type="Proteomes" id="UP001162834"/>
    </source>
</evidence>
<dbReference type="Gene3D" id="1.20.5.810">
    <property type="entry name" value="AhpD-like"/>
    <property type="match status" value="1"/>
</dbReference>
<dbReference type="PANTHER" id="PTHR35446">
    <property type="entry name" value="SI:CH211-175M2.5"/>
    <property type="match status" value="1"/>
</dbReference>
<dbReference type="PANTHER" id="PTHR35446:SF2">
    <property type="entry name" value="CARBOXYMUCONOLACTONE DECARBOXYLASE-LIKE DOMAIN-CONTAINING PROTEIN"/>
    <property type="match status" value="1"/>
</dbReference>
<dbReference type="Gene3D" id="1.20.1290.10">
    <property type="entry name" value="AhpD-like"/>
    <property type="match status" value="1"/>
</dbReference>
<organism evidence="2 3">
    <name type="scientific">Capillimicrobium parvum</name>
    <dbReference type="NCBI Taxonomy" id="2884022"/>
    <lineage>
        <taxon>Bacteria</taxon>
        <taxon>Bacillati</taxon>
        <taxon>Actinomycetota</taxon>
        <taxon>Thermoleophilia</taxon>
        <taxon>Solirubrobacterales</taxon>
        <taxon>Capillimicrobiaceae</taxon>
        <taxon>Capillimicrobium</taxon>
    </lineage>
</organism>
<dbReference type="GO" id="GO:0051920">
    <property type="term" value="F:peroxiredoxin activity"/>
    <property type="evidence" value="ECO:0007669"/>
    <property type="project" value="InterPro"/>
</dbReference>
<dbReference type="KEGG" id="sbae:DSM104329_04978"/>
<dbReference type="Proteomes" id="UP001162834">
    <property type="component" value="Chromosome"/>
</dbReference>
<dbReference type="AlphaFoldDB" id="A0A9E7C5Z8"/>
<protein>
    <recommendedName>
        <fullName evidence="1">Carboxymuconolactone decarboxylase-like domain-containing protein</fullName>
    </recommendedName>
</protein>
<feature type="domain" description="Carboxymuconolactone decarboxylase-like" evidence="1">
    <location>
        <begin position="41"/>
        <end position="121"/>
    </location>
</feature>
<evidence type="ECO:0000313" key="2">
    <source>
        <dbReference type="EMBL" id="UGS38548.1"/>
    </source>
</evidence>
<dbReference type="InterPro" id="IPR010195">
    <property type="entry name" value="Uncharacterised_peroxidase-rel"/>
</dbReference>